<dbReference type="PANTHER" id="PTHR19271">
    <property type="entry name" value="CYTOCHROME B"/>
    <property type="match status" value="1"/>
</dbReference>
<dbReference type="PIRSF" id="PIRSF038885">
    <property type="entry name" value="COB"/>
    <property type="match status" value="1"/>
</dbReference>
<keyword evidence="9" id="KW-0999">Mitochondrion inner membrane</keyword>
<evidence type="ECO:0000256" key="7">
    <source>
        <dbReference type="ARBA" id="ARBA00022692"/>
    </source>
</evidence>
<evidence type="ECO:0000313" key="21">
    <source>
        <dbReference type="EMBL" id="WLK25944.1"/>
    </source>
</evidence>
<evidence type="ECO:0000256" key="1">
    <source>
        <dbReference type="ARBA" id="ARBA00002566"/>
    </source>
</evidence>
<feature type="transmembrane region" description="Helical" evidence="18">
    <location>
        <begin position="30"/>
        <end position="53"/>
    </location>
</feature>
<evidence type="ECO:0000256" key="4">
    <source>
        <dbReference type="ARBA" id="ARBA00022448"/>
    </source>
</evidence>
<reference evidence="21" key="2">
    <citation type="submission" date="2023-01" db="EMBL/GenBank/DDBJ databases">
        <authorList>
            <person name="Ma P."/>
            <person name="Wang H."/>
            <person name="Liu Y."/>
        </authorList>
    </citation>
    <scope>NUCLEOTIDE SEQUENCE</scope>
</reference>
<evidence type="ECO:0000256" key="2">
    <source>
        <dbReference type="ARBA" id="ARBA00004448"/>
    </source>
</evidence>
<dbReference type="GO" id="GO:0008121">
    <property type="term" value="F:quinol-cytochrome-c reductase activity"/>
    <property type="evidence" value="ECO:0007669"/>
    <property type="project" value="InterPro"/>
</dbReference>
<evidence type="ECO:0000256" key="9">
    <source>
        <dbReference type="ARBA" id="ARBA00022792"/>
    </source>
</evidence>
<dbReference type="InterPro" id="IPR016174">
    <property type="entry name" value="Di-haem_cyt_TM"/>
</dbReference>
<dbReference type="PANTHER" id="PTHR19271:SF16">
    <property type="entry name" value="CYTOCHROME B"/>
    <property type="match status" value="1"/>
</dbReference>
<geneLocation type="mitochondrion" evidence="21"/>
<evidence type="ECO:0000256" key="17">
    <source>
        <dbReference type="PIRSR" id="PIRSR038885-2"/>
    </source>
</evidence>
<dbReference type="GO" id="GO:0006122">
    <property type="term" value="P:mitochondrial electron transport, ubiquinol to cytochrome c"/>
    <property type="evidence" value="ECO:0007669"/>
    <property type="project" value="TreeGrafter"/>
</dbReference>
<evidence type="ECO:0000256" key="12">
    <source>
        <dbReference type="ARBA" id="ARBA00023004"/>
    </source>
</evidence>
<comment type="function">
    <text evidence="1 18">Component of the ubiquinol-cytochrome c reductase complex (complex III or cytochrome b-c1 complex) that is part of the mitochondrial respiratory chain. The b-c1 complex mediates electron transfer from ubiquinol to cytochrome c. Contributes to the generation of a proton gradient across the mitochondrial membrane that is then used for ATP synthesis.</text>
</comment>
<proteinExistence type="inferred from homology"/>
<feature type="binding site" evidence="16">
    <location>
        <position position="202"/>
    </location>
    <ligand>
        <name>a ubiquinone</name>
        <dbReference type="ChEBI" id="CHEBI:16389"/>
    </ligand>
</feature>
<evidence type="ECO:0000256" key="14">
    <source>
        <dbReference type="ARBA" id="ARBA00023128"/>
    </source>
</evidence>
<keyword evidence="12 17" id="KW-0408">Iron</keyword>
<dbReference type="InterPro" id="IPR005798">
    <property type="entry name" value="Cyt_b/b6_C"/>
</dbReference>
<evidence type="ECO:0000256" key="10">
    <source>
        <dbReference type="ARBA" id="ARBA00022982"/>
    </source>
</evidence>
<feature type="transmembrane region" description="Helical" evidence="18">
    <location>
        <begin position="321"/>
        <end position="341"/>
    </location>
</feature>
<dbReference type="InterPro" id="IPR036150">
    <property type="entry name" value="Cyt_b/b6_C_sf"/>
</dbReference>
<dbReference type="GO" id="GO:0005743">
    <property type="term" value="C:mitochondrial inner membrane"/>
    <property type="evidence" value="ECO:0007669"/>
    <property type="project" value="UniProtKB-SubCell"/>
</dbReference>
<feature type="binding site" description="axial binding residue" evidence="17">
    <location>
        <position position="197"/>
    </location>
    <ligand>
        <name>heme b</name>
        <dbReference type="ChEBI" id="CHEBI:60344"/>
        <label>b566</label>
    </ligand>
    <ligandPart>
        <name>Fe</name>
        <dbReference type="ChEBI" id="CHEBI:18248"/>
    </ligandPart>
</feature>
<keyword evidence="6 18" id="KW-0679">Respiratory chain</keyword>
<feature type="domain" description="Cytochrome b/b6 N-terminal region profile" evidence="19">
    <location>
        <begin position="1"/>
        <end position="210"/>
    </location>
</feature>
<dbReference type="PROSITE" id="PS51002">
    <property type="entry name" value="CYTB_NTER"/>
    <property type="match status" value="1"/>
</dbReference>
<dbReference type="InterPro" id="IPR027387">
    <property type="entry name" value="Cytb/b6-like_sf"/>
</dbReference>
<keyword evidence="11 18" id="KW-1133">Transmembrane helix</keyword>
<feature type="domain" description="Cytochrome b/b6 C-terminal region profile" evidence="20">
    <location>
        <begin position="211"/>
        <end position="381"/>
    </location>
</feature>
<evidence type="ECO:0000256" key="6">
    <source>
        <dbReference type="ARBA" id="ARBA00022660"/>
    </source>
</evidence>
<evidence type="ECO:0000256" key="3">
    <source>
        <dbReference type="ARBA" id="ARBA00013531"/>
    </source>
</evidence>
<keyword evidence="8 17" id="KW-0479">Metal-binding</keyword>
<keyword evidence="15 18" id="KW-0472">Membrane</keyword>
<evidence type="ECO:0000256" key="16">
    <source>
        <dbReference type="PIRSR" id="PIRSR038885-1"/>
    </source>
</evidence>
<evidence type="ECO:0000259" key="20">
    <source>
        <dbReference type="PROSITE" id="PS51003"/>
    </source>
</evidence>
<evidence type="ECO:0000256" key="11">
    <source>
        <dbReference type="ARBA" id="ARBA00022989"/>
    </source>
</evidence>
<feature type="binding site" description="axial binding residue" evidence="17">
    <location>
        <position position="98"/>
    </location>
    <ligand>
        <name>heme b</name>
        <dbReference type="ChEBI" id="CHEBI:60344"/>
        <label>b566</label>
    </ligand>
    <ligandPart>
        <name>Fe</name>
        <dbReference type="ChEBI" id="CHEBI:18248"/>
    </ligandPart>
</feature>
<keyword evidence="10 18" id="KW-0249">Electron transport</keyword>
<dbReference type="AlphaFoldDB" id="A0AA49X6E3"/>
<comment type="cofactor">
    <cofactor evidence="18">
        <name>heme b</name>
        <dbReference type="ChEBI" id="CHEBI:60344"/>
    </cofactor>
    <text evidence="18">Binds 2 heme groups non-covalently.</text>
</comment>
<feature type="transmembrane region" description="Helical" evidence="18">
    <location>
        <begin position="88"/>
        <end position="108"/>
    </location>
</feature>
<evidence type="ECO:0000256" key="15">
    <source>
        <dbReference type="ARBA" id="ARBA00023136"/>
    </source>
</evidence>
<evidence type="ECO:0000256" key="13">
    <source>
        <dbReference type="ARBA" id="ARBA00023075"/>
    </source>
</evidence>
<dbReference type="InterPro" id="IPR005797">
    <property type="entry name" value="Cyt_b/b6_N"/>
</dbReference>
<feature type="transmembrane region" description="Helical" evidence="18">
    <location>
        <begin position="179"/>
        <end position="201"/>
    </location>
</feature>
<feature type="transmembrane region" description="Helical" evidence="18">
    <location>
        <begin position="348"/>
        <end position="373"/>
    </location>
</feature>
<feature type="transmembrane region" description="Helical" evidence="18">
    <location>
        <begin position="230"/>
        <end position="248"/>
    </location>
</feature>
<dbReference type="Pfam" id="PF00033">
    <property type="entry name" value="Cytochrome_B"/>
    <property type="match status" value="1"/>
</dbReference>
<comment type="subcellular location">
    <subcellularLocation>
        <location evidence="2">Mitochondrion inner membrane</location>
        <topology evidence="2">Multi-pass membrane protein</topology>
    </subcellularLocation>
</comment>
<evidence type="ECO:0000256" key="8">
    <source>
        <dbReference type="ARBA" id="ARBA00022723"/>
    </source>
</evidence>
<dbReference type="SUPFAM" id="SSF81342">
    <property type="entry name" value="Transmembrane di-heme cytochromes"/>
    <property type="match status" value="1"/>
</dbReference>
<dbReference type="InterPro" id="IPR048259">
    <property type="entry name" value="Cytochrome_b_N_euk/bac"/>
</dbReference>
<name>A0AA49X6E3_9BIVA</name>
<keyword evidence="7 18" id="KW-0812">Transmembrane</keyword>
<dbReference type="PROSITE" id="PS51003">
    <property type="entry name" value="CYTB_CTER"/>
    <property type="match status" value="1"/>
</dbReference>
<accession>A0AA49X6E3</accession>
<keyword evidence="13" id="KW-0830">Ubiquinone</keyword>
<dbReference type="GO" id="GO:0046872">
    <property type="term" value="F:metal ion binding"/>
    <property type="evidence" value="ECO:0007669"/>
    <property type="project" value="UniProtKB-UniRule"/>
</dbReference>
<protein>
    <recommendedName>
        <fullName evidence="3 18">Cytochrome b</fullName>
    </recommendedName>
</protein>
<dbReference type="EMBL" id="OQ197853">
    <property type="protein sequence ID" value="WLK25944.1"/>
    <property type="molecule type" value="Genomic_DNA"/>
</dbReference>
<keyword evidence="5 17" id="KW-0349">Heme</keyword>
<comment type="cofactor">
    <cofactor evidence="17">
        <name>heme</name>
        <dbReference type="ChEBI" id="CHEBI:30413"/>
    </cofactor>
    <text evidence="17">Binds 2 heme groups non-covalently.</text>
</comment>
<evidence type="ECO:0000259" key="19">
    <source>
        <dbReference type="PROSITE" id="PS51002"/>
    </source>
</evidence>
<sequence>MKYPIRKVHPFLRPVSGALYDLPTPPNLNMFWNFGSLLGLCWATQVLTGLMLACQYCASADLAFDSVIYIMRDVNYGWFMRSTHCNGASAFFVCVYVHIARGIFYHSFFLKHTWWVGCSMLLLLMGVAFSGYVLPWGQMSYWGATVILNLASAIPVVGTSLVEWVWGGYSVGDATLKRLFVFHFLSPFILAVLIMVHIFYLHDTGSNNPMGVDASGDAIPFHSTYVLKDLLGFIVFFFLFFSVVLLFPDAFGDPVNYSPANPLKTPQHIQPEWYFLFAYAILRSIPNKLGGVLGLAASVAILYVMPLYPQGKFVGIQDNPFSQVLFWAFIGNFILLSYIGACPVEDPYLGVGMASGVFYFMFFLLYPFSYLFWDYFYLNMVGSFHVKKI</sequence>
<reference evidence="21" key="1">
    <citation type="journal article" date="2023" name="Int J Biol">
        <title>Comparative analysis of the mitochondrial genomes of the family Mactridae (Mollusca: Venerida) and their phylogenetic implications.</title>
        <authorList>
            <person name="Ma P."/>
            <person name="Liu Y."/>
            <person name="Wang J."/>
            <person name="Chen Y."/>
            <person name="Zhang Z."/>
            <person name="Zhang T."/>
            <person name="Wang H."/>
        </authorList>
    </citation>
    <scope>NUCLEOTIDE SEQUENCE</scope>
</reference>
<dbReference type="CDD" id="cd00290">
    <property type="entry name" value="cytochrome_b_C"/>
    <property type="match status" value="1"/>
</dbReference>
<dbReference type="InterPro" id="IPR030689">
    <property type="entry name" value="Cytochrome_b"/>
</dbReference>
<gene>
    <name evidence="21" type="primary">cob</name>
</gene>
<keyword evidence="14 18" id="KW-0496">Mitochondrion</keyword>
<dbReference type="GO" id="GO:0016491">
    <property type="term" value="F:oxidoreductase activity"/>
    <property type="evidence" value="ECO:0007669"/>
    <property type="project" value="UniProtKB-UniRule"/>
</dbReference>
<organism evidence="21">
    <name type="scientific">Raeta pulchella</name>
    <dbReference type="NCBI Taxonomy" id="2109557"/>
    <lineage>
        <taxon>Eukaryota</taxon>
        <taxon>Metazoa</taxon>
        <taxon>Spiralia</taxon>
        <taxon>Lophotrochozoa</taxon>
        <taxon>Mollusca</taxon>
        <taxon>Bivalvia</taxon>
        <taxon>Autobranchia</taxon>
        <taxon>Heteroconchia</taxon>
        <taxon>Euheterodonta</taxon>
        <taxon>Imparidentia</taxon>
        <taxon>Neoheterodontei</taxon>
        <taxon>Venerida</taxon>
        <taxon>Mactroidea</taxon>
        <taxon>Anatinellidae</taxon>
        <taxon>Raeta</taxon>
    </lineage>
</organism>
<feature type="transmembrane region" description="Helical" evidence="18">
    <location>
        <begin position="146"/>
        <end position="167"/>
    </location>
</feature>
<feature type="binding site" description="axial binding residue" evidence="17">
    <location>
        <position position="84"/>
    </location>
    <ligand>
        <name>heme b</name>
        <dbReference type="ChEBI" id="CHEBI:60344"/>
        <label>b562</label>
    </ligand>
    <ligandPart>
        <name>Fe</name>
        <dbReference type="ChEBI" id="CHEBI:18248"/>
    </ligandPart>
</feature>
<evidence type="ECO:0000256" key="18">
    <source>
        <dbReference type="RuleBase" id="RU362117"/>
    </source>
</evidence>
<dbReference type="Pfam" id="PF00032">
    <property type="entry name" value="Cytochrom_B_C"/>
    <property type="match status" value="1"/>
</dbReference>
<dbReference type="InterPro" id="IPR048260">
    <property type="entry name" value="Cytochrome_b_C_euk/bac"/>
</dbReference>
<evidence type="ECO:0000256" key="5">
    <source>
        <dbReference type="ARBA" id="ARBA00022617"/>
    </source>
</evidence>
<feature type="binding site" description="axial binding residue" evidence="17">
    <location>
        <position position="183"/>
    </location>
    <ligand>
        <name>heme b</name>
        <dbReference type="ChEBI" id="CHEBI:60344"/>
        <label>b562</label>
    </ligand>
    <ligandPart>
        <name>Fe</name>
        <dbReference type="ChEBI" id="CHEBI:18248"/>
    </ligandPart>
</feature>
<feature type="transmembrane region" description="Helical" evidence="18">
    <location>
        <begin position="292"/>
        <end position="309"/>
    </location>
</feature>
<dbReference type="GO" id="GO:0045275">
    <property type="term" value="C:respiratory chain complex III"/>
    <property type="evidence" value="ECO:0007669"/>
    <property type="project" value="InterPro"/>
</dbReference>
<dbReference type="SUPFAM" id="SSF81648">
    <property type="entry name" value="a domain/subunit of cytochrome bc1 complex (Ubiquinol-cytochrome c reductase)"/>
    <property type="match status" value="1"/>
</dbReference>
<dbReference type="Gene3D" id="1.20.810.10">
    <property type="entry name" value="Cytochrome Bc1 Complex, Chain C"/>
    <property type="match status" value="1"/>
</dbReference>
<comment type="similarity">
    <text evidence="18">Belongs to the cytochrome b family.</text>
</comment>
<keyword evidence="4 18" id="KW-0813">Transport</keyword>
<dbReference type="CDD" id="cd00284">
    <property type="entry name" value="Cytochrome_b_N"/>
    <property type="match status" value="1"/>
</dbReference>
<feature type="transmembrane region" description="Helical" evidence="18">
    <location>
        <begin position="114"/>
        <end position="134"/>
    </location>
</feature>